<dbReference type="Proteomes" id="UP001174136">
    <property type="component" value="Unassembled WGS sequence"/>
</dbReference>
<feature type="domain" description="TTF-type" evidence="2">
    <location>
        <begin position="56"/>
        <end position="153"/>
    </location>
</feature>
<dbReference type="EMBL" id="JAOPHQ010000001">
    <property type="protein sequence ID" value="KAK0156605.1"/>
    <property type="molecule type" value="Genomic_DNA"/>
</dbReference>
<reference evidence="3" key="1">
    <citation type="journal article" date="2023" name="Front. Mar. Sci.">
        <title>A new Merluccius polli reference genome to investigate the effects of global change in West African waters.</title>
        <authorList>
            <person name="Mateo J.L."/>
            <person name="Blanco-Fernandez C."/>
            <person name="Garcia-Vazquez E."/>
            <person name="Machado-Schiaffino G."/>
        </authorList>
    </citation>
    <scope>NUCLEOTIDE SEQUENCE</scope>
    <source>
        <strain evidence="3">C29</strain>
        <tissue evidence="3">Fin</tissue>
    </source>
</reference>
<keyword evidence="4" id="KW-1185">Reference proteome</keyword>
<evidence type="ECO:0000259" key="2">
    <source>
        <dbReference type="SMART" id="SM00597"/>
    </source>
</evidence>
<evidence type="ECO:0000313" key="3">
    <source>
        <dbReference type="EMBL" id="KAK0156605.1"/>
    </source>
</evidence>
<feature type="compositionally biased region" description="Acidic residues" evidence="1">
    <location>
        <begin position="1"/>
        <end position="26"/>
    </location>
</feature>
<dbReference type="InterPro" id="IPR006580">
    <property type="entry name" value="Znf_TTF"/>
</dbReference>
<protein>
    <recommendedName>
        <fullName evidence="2">TTF-type domain-containing protein</fullName>
    </recommendedName>
</protein>
<dbReference type="PANTHER" id="PTHR45749">
    <property type="match status" value="1"/>
</dbReference>
<dbReference type="SMART" id="SM00597">
    <property type="entry name" value="ZnF_TTF"/>
    <property type="match status" value="1"/>
</dbReference>
<dbReference type="PANTHER" id="PTHR45749:SF37">
    <property type="entry name" value="OS05G0311600 PROTEIN"/>
    <property type="match status" value="1"/>
</dbReference>
<gene>
    <name evidence="3" type="ORF">N1851_000037</name>
</gene>
<name>A0AA47PC39_MERPO</name>
<organism evidence="3 4">
    <name type="scientific">Merluccius polli</name>
    <name type="common">Benguela hake</name>
    <name type="synonym">Merluccius cadenati</name>
    <dbReference type="NCBI Taxonomy" id="89951"/>
    <lineage>
        <taxon>Eukaryota</taxon>
        <taxon>Metazoa</taxon>
        <taxon>Chordata</taxon>
        <taxon>Craniata</taxon>
        <taxon>Vertebrata</taxon>
        <taxon>Euteleostomi</taxon>
        <taxon>Actinopterygii</taxon>
        <taxon>Neopterygii</taxon>
        <taxon>Teleostei</taxon>
        <taxon>Neoteleostei</taxon>
        <taxon>Acanthomorphata</taxon>
        <taxon>Zeiogadaria</taxon>
        <taxon>Gadariae</taxon>
        <taxon>Gadiformes</taxon>
        <taxon>Gadoidei</taxon>
        <taxon>Merlucciidae</taxon>
        <taxon>Merluccius</taxon>
    </lineage>
</organism>
<dbReference type="AlphaFoldDB" id="A0AA47PC39"/>
<proteinExistence type="predicted"/>
<sequence>MEDELLEVAVDGSEDSESDNENESEGQGEKSTILHCWQHTRFADLSKDPTEGPRSLLRGFSNSWFQQHSWLEYSMSVDAEFCCACRHFYHRGSVGHHRMEKSFTHDSFRNLRKAAASLDQHNLSAPHRSAMEVWAECKVECTGKTSNPPAEDIFWNCGICSEDVTVLWQASKLPSIRLNSNTHHDIQNELIEIMAKMVRGQVIEKVKLGEHFALMVDETKDISKKEQICSCIGLAYL</sequence>
<evidence type="ECO:0000256" key="1">
    <source>
        <dbReference type="SAM" id="MobiDB-lite"/>
    </source>
</evidence>
<accession>A0AA47PC39</accession>
<evidence type="ECO:0000313" key="4">
    <source>
        <dbReference type="Proteomes" id="UP001174136"/>
    </source>
</evidence>
<comment type="caution">
    <text evidence="3">The sequence shown here is derived from an EMBL/GenBank/DDBJ whole genome shotgun (WGS) entry which is preliminary data.</text>
</comment>
<feature type="region of interest" description="Disordered" evidence="1">
    <location>
        <begin position="1"/>
        <end position="30"/>
    </location>
</feature>